<evidence type="ECO:0000259" key="12">
    <source>
        <dbReference type="Pfam" id="PF07715"/>
    </source>
</evidence>
<keyword evidence="10" id="KW-0732">Signal</keyword>
<dbReference type="InterPro" id="IPR039426">
    <property type="entry name" value="TonB-dep_rcpt-like"/>
</dbReference>
<evidence type="ECO:0000256" key="8">
    <source>
        <dbReference type="PROSITE-ProRule" id="PRU01360"/>
    </source>
</evidence>
<accession>A0A170Z4Q5</accession>
<dbReference type="SUPFAM" id="SSF56935">
    <property type="entry name" value="Porins"/>
    <property type="match status" value="1"/>
</dbReference>
<dbReference type="Proteomes" id="UP000076586">
    <property type="component" value="Unassembled WGS sequence"/>
</dbReference>
<dbReference type="RefSeq" id="WP_068702416.1">
    <property type="nucleotide sequence ID" value="NZ_BDCR01000001.1"/>
</dbReference>
<feature type="domain" description="TonB-dependent receptor plug" evidence="12">
    <location>
        <begin position="131"/>
        <end position="237"/>
    </location>
</feature>
<keyword evidence="14" id="KW-1185">Reference proteome</keyword>
<keyword evidence="5 9" id="KW-0798">TonB box</keyword>
<comment type="caution">
    <text evidence="13">The sequence shown here is derived from an EMBL/GenBank/DDBJ whole genome shotgun (WGS) entry which is preliminary data.</text>
</comment>
<feature type="chain" id="PRO_5007904965" evidence="10">
    <location>
        <begin position="38"/>
        <end position="1095"/>
    </location>
</feature>
<evidence type="ECO:0000256" key="5">
    <source>
        <dbReference type="ARBA" id="ARBA00023077"/>
    </source>
</evidence>
<reference evidence="14" key="2">
    <citation type="journal article" date="2017" name="Genome Announc.">
        <title>Draft genome sequence of Paludibacter jiangxiensis NM7(T), a propionate-producing fermentative bacterium.</title>
        <authorList>
            <person name="Qiu Y.-L."/>
            <person name="Tourlousse D.M."/>
            <person name="Matsuura N."/>
            <person name="Ohashi A."/>
            <person name="Sekiguchi Y."/>
        </authorList>
    </citation>
    <scope>NUCLEOTIDE SEQUENCE [LARGE SCALE GENOMIC DNA]</scope>
    <source>
        <strain evidence="14">NM7</strain>
    </source>
</reference>
<evidence type="ECO:0000256" key="7">
    <source>
        <dbReference type="ARBA" id="ARBA00023237"/>
    </source>
</evidence>
<dbReference type="Gene3D" id="2.60.40.1120">
    <property type="entry name" value="Carboxypeptidase-like, regulatory domain"/>
    <property type="match status" value="1"/>
</dbReference>
<dbReference type="Gene3D" id="2.40.170.20">
    <property type="entry name" value="TonB-dependent receptor, beta-barrel domain"/>
    <property type="match status" value="1"/>
</dbReference>
<evidence type="ECO:0000256" key="4">
    <source>
        <dbReference type="ARBA" id="ARBA00022692"/>
    </source>
</evidence>
<comment type="similarity">
    <text evidence="8 9">Belongs to the TonB-dependent receptor family.</text>
</comment>
<dbReference type="Gene3D" id="2.170.130.10">
    <property type="entry name" value="TonB-dependent receptor, plug domain"/>
    <property type="match status" value="1"/>
</dbReference>
<evidence type="ECO:0000313" key="13">
    <source>
        <dbReference type="EMBL" id="GAT62329.1"/>
    </source>
</evidence>
<dbReference type="Pfam" id="PF07715">
    <property type="entry name" value="Plug"/>
    <property type="match status" value="1"/>
</dbReference>
<gene>
    <name evidence="13" type="ORF">PJIAN_1922</name>
</gene>
<evidence type="ECO:0000256" key="9">
    <source>
        <dbReference type="RuleBase" id="RU003357"/>
    </source>
</evidence>
<dbReference type="Pfam" id="PF13715">
    <property type="entry name" value="CarbopepD_reg_2"/>
    <property type="match status" value="1"/>
</dbReference>
<dbReference type="InterPro" id="IPR023996">
    <property type="entry name" value="TonB-dep_OMP_SusC/RagA"/>
</dbReference>
<keyword evidence="7 8" id="KW-0998">Cell outer membrane</keyword>
<sequence>MRNKNDVNRTKVYRHPMFFYKMLCLFILISVAPMAFAQSVTIKGNVKDAQGAPLPGVAVKVQGTTQGTLTDVDGNYSISVPSSKSTLVFSFIGMETEKITVGTQKAISLTMKDSSIALNEVVSIGYARVKKSDVTGALTQVTAKTLEERPVQNAISAMQGKAAGVDVQSNNRPGEISNVVIRGTRSINGSNSPLYVVDGVILMGDMNDINPNDIASMEILKDASSTAIYGSRGANGVVLITTKNGKKGKINVDYTGTVTFDVINSVTDWASAGEMLDRYRLANINGGTYKSGSTNYMYPDPTVDLAIFGHSDAATMAAIRSAYEWNSDGTVKTRSTTSEEQAAGLPAQVPVYNSGNVPTTDWAKYLTRTGITQNHQVAISSGNDVSKLYMSLGYYNNKGTQENQGYKRYSVRMNGETSPLKWLTVGVNLNTSLSEQKYGNSYRTGSSTGPNDAYGLALSQYVMAKPYDDNGNLILYPGNNQSLPTWNPLINLSTTDDLTRKLTIQANTFADIKFTPWLKYHMNFGAGYRTSNSGSWQGSGSTTRLKSGLPTTAVASYSTSEVYQYLIENLLYANKTFGKHDLGLTLMQSGQYARNVGSNMSASSIFYDACKWYNLAANSNGKPDSYGTSFSETSMISYMARFNYAFNSRYLLNASLRSDGASQLADGHKWDLFPSASVAWKLHEESFMKSFKWVDELKLRFGMGTSGNSAVGAYSSAGPLAQYAYTWGTTAAYGMIPYNMPNPSLGWEHTSQYNVGLDFAFLNQRLTGTLEFYLSNTRDILMYRSIVPITGYAQIMDNIGRMRNKGVEFTISSKNIVNKDFSWSTDLSVSSNKNQIVELVNGKQDMAGNNWYIGQPLNVFRTYHIAGIWQNTTEDLAEIAKWKANGYTFAVGQYKPQELGTPDYKLTDADKSIVGSTDPKVVLGLTNTFTYKNWEFSFFLYSRLGQKYFSSLLPAGINGTNYVGYGRHVKASDFWSPSNTSGKYPQPSTASAATVNASLTQASYVNDGSYMIVRNISLGYKLPAKFANKLNMKSMQIFGQVMNPFIFGGEVVKAGLNPDDTNGWTSTNSVGESTGGTNNNTIINTSFVAGVRVSF</sequence>
<evidence type="ECO:0000256" key="2">
    <source>
        <dbReference type="ARBA" id="ARBA00022448"/>
    </source>
</evidence>
<feature type="signal peptide" evidence="10">
    <location>
        <begin position="1"/>
        <end position="37"/>
    </location>
</feature>
<dbReference type="PROSITE" id="PS52016">
    <property type="entry name" value="TONB_DEPENDENT_REC_3"/>
    <property type="match status" value="1"/>
</dbReference>
<evidence type="ECO:0000256" key="6">
    <source>
        <dbReference type="ARBA" id="ARBA00023136"/>
    </source>
</evidence>
<dbReference type="InterPro" id="IPR036942">
    <property type="entry name" value="Beta-barrel_TonB_sf"/>
</dbReference>
<protein>
    <submittedName>
        <fullName evidence="13">TonB-linked outer membrane protein, SusC/RagA family</fullName>
    </submittedName>
</protein>
<dbReference type="InterPro" id="IPR023997">
    <property type="entry name" value="TonB-dep_OMP_SusC/RagA_CS"/>
</dbReference>
<dbReference type="OrthoDB" id="9768177at2"/>
<dbReference type="STRING" id="681398.PJIAN_1922"/>
<feature type="domain" description="TonB-dependent receptor-like beta-barrel" evidence="11">
    <location>
        <begin position="505"/>
        <end position="1023"/>
    </location>
</feature>
<dbReference type="EMBL" id="BDCR01000001">
    <property type="protein sequence ID" value="GAT62329.1"/>
    <property type="molecule type" value="Genomic_DNA"/>
</dbReference>
<dbReference type="AlphaFoldDB" id="A0A170Z4Q5"/>
<evidence type="ECO:0000259" key="11">
    <source>
        <dbReference type="Pfam" id="PF00593"/>
    </source>
</evidence>
<evidence type="ECO:0000256" key="1">
    <source>
        <dbReference type="ARBA" id="ARBA00004571"/>
    </source>
</evidence>
<keyword evidence="2 8" id="KW-0813">Transport</keyword>
<dbReference type="InterPro" id="IPR012910">
    <property type="entry name" value="Plug_dom"/>
</dbReference>
<comment type="subcellular location">
    <subcellularLocation>
        <location evidence="1 8">Cell outer membrane</location>
        <topology evidence="1 8">Multi-pass membrane protein</topology>
    </subcellularLocation>
</comment>
<dbReference type="InterPro" id="IPR008969">
    <property type="entry name" value="CarboxyPept-like_regulatory"/>
</dbReference>
<dbReference type="InterPro" id="IPR037066">
    <property type="entry name" value="Plug_dom_sf"/>
</dbReference>
<organism evidence="13 14">
    <name type="scientific">Paludibacter jiangxiensis</name>
    <dbReference type="NCBI Taxonomy" id="681398"/>
    <lineage>
        <taxon>Bacteria</taxon>
        <taxon>Pseudomonadati</taxon>
        <taxon>Bacteroidota</taxon>
        <taxon>Bacteroidia</taxon>
        <taxon>Bacteroidales</taxon>
        <taxon>Paludibacteraceae</taxon>
        <taxon>Paludibacter</taxon>
    </lineage>
</organism>
<dbReference type="NCBIfam" id="TIGR04056">
    <property type="entry name" value="OMP_RagA_SusC"/>
    <property type="match status" value="1"/>
</dbReference>
<dbReference type="NCBIfam" id="TIGR04057">
    <property type="entry name" value="SusC_RagA_signa"/>
    <property type="match status" value="1"/>
</dbReference>
<evidence type="ECO:0000256" key="3">
    <source>
        <dbReference type="ARBA" id="ARBA00022452"/>
    </source>
</evidence>
<reference evidence="14" key="1">
    <citation type="submission" date="2016-04" db="EMBL/GenBank/DDBJ databases">
        <title>Draft genome sequence of Paludibacter jiangxiensis strain NM7.</title>
        <authorList>
            <person name="Qiu Y."/>
            <person name="Matsuura N."/>
            <person name="Ohashi A."/>
            <person name="Tourlousse M.D."/>
            <person name="Sekiguchi Y."/>
        </authorList>
    </citation>
    <scope>NUCLEOTIDE SEQUENCE [LARGE SCALE GENOMIC DNA]</scope>
    <source>
        <strain evidence="14">NM7</strain>
    </source>
</reference>
<dbReference type="SUPFAM" id="SSF49464">
    <property type="entry name" value="Carboxypeptidase regulatory domain-like"/>
    <property type="match status" value="1"/>
</dbReference>
<name>A0A170Z4Q5_9BACT</name>
<keyword evidence="4 8" id="KW-0812">Transmembrane</keyword>
<evidence type="ECO:0000313" key="14">
    <source>
        <dbReference type="Proteomes" id="UP000076586"/>
    </source>
</evidence>
<keyword evidence="6 8" id="KW-0472">Membrane</keyword>
<proteinExistence type="inferred from homology"/>
<dbReference type="Pfam" id="PF00593">
    <property type="entry name" value="TonB_dep_Rec_b-barrel"/>
    <property type="match status" value="1"/>
</dbReference>
<dbReference type="InterPro" id="IPR000531">
    <property type="entry name" value="Beta-barrel_TonB"/>
</dbReference>
<dbReference type="FunFam" id="2.60.40.1120:FF:000003">
    <property type="entry name" value="Outer membrane protein Omp121"/>
    <property type="match status" value="1"/>
</dbReference>
<dbReference type="GO" id="GO:0009279">
    <property type="term" value="C:cell outer membrane"/>
    <property type="evidence" value="ECO:0007669"/>
    <property type="project" value="UniProtKB-SubCell"/>
</dbReference>
<evidence type="ECO:0000256" key="10">
    <source>
        <dbReference type="SAM" id="SignalP"/>
    </source>
</evidence>
<keyword evidence="3 8" id="KW-1134">Transmembrane beta strand</keyword>